<organism evidence="4 5">
    <name type="scientific">Candidatus Allofournierella pullicola</name>
    <dbReference type="NCBI Taxonomy" id="2838596"/>
    <lineage>
        <taxon>Bacteria</taxon>
        <taxon>Bacillati</taxon>
        <taxon>Bacillota</taxon>
        <taxon>Clostridia</taxon>
        <taxon>Eubacteriales</taxon>
        <taxon>Oscillospiraceae</taxon>
        <taxon>Allofournierella</taxon>
    </lineage>
</organism>
<dbReference type="PANTHER" id="PTHR43818">
    <property type="entry name" value="BCDNA.GH03377"/>
    <property type="match status" value="1"/>
</dbReference>
<dbReference type="Pfam" id="PF22725">
    <property type="entry name" value="GFO_IDH_MocA_C3"/>
    <property type="match status" value="1"/>
</dbReference>
<evidence type="ECO:0000256" key="1">
    <source>
        <dbReference type="ARBA" id="ARBA00023002"/>
    </source>
</evidence>
<evidence type="ECO:0000259" key="2">
    <source>
        <dbReference type="Pfam" id="PF01408"/>
    </source>
</evidence>
<evidence type="ECO:0000313" key="5">
    <source>
        <dbReference type="Proteomes" id="UP000824193"/>
    </source>
</evidence>
<dbReference type="GO" id="GO:0016491">
    <property type="term" value="F:oxidoreductase activity"/>
    <property type="evidence" value="ECO:0007669"/>
    <property type="project" value="UniProtKB-KW"/>
</dbReference>
<reference evidence="4" key="1">
    <citation type="journal article" date="2021" name="PeerJ">
        <title>Extensive microbial diversity within the chicken gut microbiome revealed by metagenomics and culture.</title>
        <authorList>
            <person name="Gilroy R."/>
            <person name="Ravi A."/>
            <person name="Getino M."/>
            <person name="Pursley I."/>
            <person name="Horton D.L."/>
            <person name="Alikhan N.F."/>
            <person name="Baker D."/>
            <person name="Gharbi K."/>
            <person name="Hall N."/>
            <person name="Watson M."/>
            <person name="Adriaenssens E.M."/>
            <person name="Foster-Nyarko E."/>
            <person name="Jarju S."/>
            <person name="Secka A."/>
            <person name="Antonio M."/>
            <person name="Oren A."/>
            <person name="Chaudhuri R.R."/>
            <person name="La Ragione R."/>
            <person name="Hildebrand F."/>
            <person name="Pallen M.J."/>
        </authorList>
    </citation>
    <scope>NUCLEOTIDE SEQUENCE</scope>
    <source>
        <strain evidence="4">2239</strain>
    </source>
</reference>
<proteinExistence type="predicted"/>
<dbReference type="SUPFAM" id="SSF55347">
    <property type="entry name" value="Glyceraldehyde-3-phosphate dehydrogenase-like, C-terminal domain"/>
    <property type="match status" value="1"/>
</dbReference>
<dbReference type="GO" id="GO:0000166">
    <property type="term" value="F:nucleotide binding"/>
    <property type="evidence" value="ECO:0007669"/>
    <property type="project" value="InterPro"/>
</dbReference>
<dbReference type="Pfam" id="PF01408">
    <property type="entry name" value="GFO_IDH_MocA"/>
    <property type="match status" value="1"/>
</dbReference>
<feature type="domain" description="GFO/IDH/MocA-like oxidoreductase" evidence="3">
    <location>
        <begin position="128"/>
        <end position="246"/>
    </location>
</feature>
<dbReference type="InterPro" id="IPR055170">
    <property type="entry name" value="GFO_IDH_MocA-like_dom"/>
</dbReference>
<dbReference type="InterPro" id="IPR036291">
    <property type="entry name" value="NAD(P)-bd_dom_sf"/>
</dbReference>
<dbReference type="PANTHER" id="PTHR43818:SF11">
    <property type="entry name" value="BCDNA.GH03377"/>
    <property type="match status" value="1"/>
</dbReference>
<dbReference type="AlphaFoldDB" id="A0A9D1V307"/>
<dbReference type="EMBL" id="DXFW01000010">
    <property type="protein sequence ID" value="HIX05181.1"/>
    <property type="molecule type" value="Genomic_DNA"/>
</dbReference>
<reference evidence="4" key="2">
    <citation type="submission" date="2021-04" db="EMBL/GenBank/DDBJ databases">
        <authorList>
            <person name="Gilroy R."/>
        </authorList>
    </citation>
    <scope>NUCLEOTIDE SEQUENCE</scope>
    <source>
        <strain evidence="4">2239</strain>
    </source>
</reference>
<feature type="domain" description="Gfo/Idh/MocA-like oxidoreductase N-terminal" evidence="2">
    <location>
        <begin position="2"/>
        <end position="119"/>
    </location>
</feature>
<sequence length="417" mass="45682">MVNVAIVGAGFMGKTHLTAYQAMKNVKVTAVCDLGEAAGKALAEAAGCPWYADGEAMLAAEPVDVVDICLPTFLHEQYVLLSAKHKKHVICEKPVTLSMESLDRMLAAVSEAGVQFAVGQAVRFWPEYVKTKELFDAGELGTVKYARASRLSVHPLWSEWYRKPENSGGGLFDLHLHDVDYLCYLFGKVRQVYAVGQKNDVGCWNHVASSLTFENGVQATAEGIIEMPSGFPFTMELNVVGDKKSVSYRMRAGANLEDVASAVRETWLYGGDAPELLSIDPCDAYQSELEDFIGHIEAGTPITSITPGGCAACAVGHSGHPHLAGDRADRDPLNTIKKPGARDLVQVRRAGPFLLLSKRLFQQRFGLLLVQHPAAGEHLAIHQQRRRGHHTQGRDLHKVRHMAHFLLAAQFRQRGAH</sequence>
<dbReference type="InterPro" id="IPR050463">
    <property type="entry name" value="Gfo/Idh/MocA_oxidrdct_glycsds"/>
</dbReference>
<name>A0A9D1V307_9FIRM</name>
<dbReference type="InterPro" id="IPR000683">
    <property type="entry name" value="Gfo/Idh/MocA-like_OxRdtase_N"/>
</dbReference>
<accession>A0A9D1V307</accession>
<dbReference type="Proteomes" id="UP000824193">
    <property type="component" value="Unassembled WGS sequence"/>
</dbReference>
<gene>
    <name evidence="4" type="ORF">H9865_03595</name>
</gene>
<keyword evidence="1" id="KW-0560">Oxidoreductase</keyword>
<protein>
    <submittedName>
        <fullName evidence="4">Gfo/Idh/MocA family oxidoreductase</fullName>
    </submittedName>
</protein>
<evidence type="ECO:0000313" key="4">
    <source>
        <dbReference type="EMBL" id="HIX05181.1"/>
    </source>
</evidence>
<dbReference type="Gene3D" id="3.30.360.10">
    <property type="entry name" value="Dihydrodipicolinate Reductase, domain 2"/>
    <property type="match status" value="1"/>
</dbReference>
<comment type="caution">
    <text evidence="4">The sequence shown here is derived from an EMBL/GenBank/DDBJ whole genome shotgun (WGS) entry which is preliminary data.</text>
</comment>
<dbReference type="Gene3D" id="3.40.50.720">
    <property type="entry name" value="NAD(P)-binding Rossmann-like Domain"/>
    <property type="match status" value="1"/>
</dbReference>
<dbReference type="SUPFAM" id="SSF51735">
    <property type="entry name" value="NAD(P)-binding Rossmann-fold domains"/>
    <property type="match status" value="1"/>
</dbReference>
<evidence type="ECO:0000259" key="3">
    <source>
        <dbReference type="Pfam" id="PF22725"/>
    </source>
</evidence>